<evidence type="ECO:0000256" key="4">
    <source>
        <dbReference type="ARBA" id="ARBA00023270"/>
    </source>
</evidence>
<reference evidence="8" key="1">
    <citation type="submission" date="2020-03" db="EMBL/GenBank/DDBJ databases">
        <title>Spirochaetal bacteria isolated from arthropods constitute a novel genus Entomospira genus novum within the order Spirochaetales.</title>
        <authorList>
            <person name="Grana-Miraglia L."/>
            <person name="Sikutova S."/>
            <person name="Fingerle V."/>
            <person name="Sing A."/>
            <person name="Castillo-Ramirez S."/>
            <person name="Margos G."/>
            <person name="Rudolf I."/>
        </authorList>
    </citation>
    <scope>NUCLEOTIDE SEQUENCE</scope>
    <source>
        <strain evidence="8">BR149</strain>
    </source>
</reference>
<dbReference type="SUPFAM" id="SSF51569">
    <property type="entry name" value="Aldolase"/>
    <property type="match status" value="1"/>
</dbReference>
<feature type="active site" description="Proton donor/acceptor" evidence="7">
    <location>
        <position position="180"/>
    </location>
</feature>
<dbReference type="PIRSF" id="PIRSF001357">
    <property type="entry name" value="DeoC"/>
    <property type="match status" value="1"/>
</dbReference>
<dbReference type="Pfam" id="PF01791">
    <property type="entry name" value="DeoC"/>
    <property type="match status" value="1"/>
</dbReference>
<dbReference type="Proteomes" id="UP000778951">
    <property type="component" value="Unassembled WGS sequence"/>
</dbReference>
<sequence>MEIAKLIDHTLLKADATKAQILQLCNEAKTHHFASVCINPHWIVLAKEALTGTSVKVCTVIGFPLGANSVATKVFETKDAITMGAEEIDMVMNISKAKDGDFTYIEEEVRAVVDASGDALVKVILETCLLTKEEIRLACLACVRAGADFVKTSTGFSTRGATVEDVSWMKACVGDSALIKAAGGVRTLADLEAMVQAGASRIGTSAGVVLMQGNSHSGAY</sequence>
<dbReference type="CDD" id="cd00959">
    <property type="entry name" value="DeoC"/>
    <property type="match status" value="1"/>
</dbReference>
<dbReference type="InterPro" id="IPR002915">
    <property type="entry name" value="DeoC/FbaB/LacD_aldolase"/>
</dbReference>
<dbReference type="PANTHER" id="PTHR10889:SF1">
    <property type="entry name" value="DEOXYRIBOSE-PHOSPHATE ALDOLASE"/>
    <property type="match status" value="1"/>
</dbReference>
<dbReference type="PANTHER" id="PTHR10889">
    <property type="entry name" value="DEOXYRIBOSE-PHOSPHATE ALDOLASE"/>
    <property type="match status" value="1"/>
</dbReference>
<dbReference type="GO" id="GO:0006018">
    <property type="term" value="P:2-deoxyribose 1-phosphate catabolic process"/>
    <property type="evidence" value="ECO:0007669"/>
    <property type="project" value="UniProtKB-UniRule"/>
</dbReference>
<proteinExistence type="inferred from homology"/>
<name>A0A968KVE4_9SPIO</name>
<dbReference type="HAMAP" id="MF_00114">
    <property type="entry name" value="DeoC_type1"/>
    <property type="match status" value="1"/>
</dbReference>
<protein>
    <recommendedName>
        <fullName evidence="7">Deoxyribose-phosphate aldolase</fullName>
        <shortName evidence="7">DERA</shortName>
        <ecNumber evidence="7">4.1.2.4</ecNumber>
    </recommendedName>
    <alternativeName>
        <fullName evidence="7">2-deoxy-D-ribose 5-phosphate aldolase</fullName>
    </alternativeName>
    <alternativeName>
        <fullName evidence="7">Phosphodeoxyriboaldolase</fullName>
        <shortName evidence="7">Deoxyriboaldolase</shortName>
    </alternativeName>
</protein>
<evidence type="ECO:0000256" key="1">
    <source>
        <dbReference type="ARBA" id="ARBA00010936"/>
    </source>
</evidence>
<evidence type="ECO:0000256" key="2">
    <source>
        <dbReference type="ARBA" id="ARBA00022490"/>
    </source>
</evidence>
<keyword evidence="2 7" id="KW-0963">Cytoplasm</keyword>
<evidence type="ECO:0000256" key="5">
    <source>
        <dbReference type="ARBA" id="ARBA00048791"/>
    </source>
</evidence>
<dbReference type="EC" id="4.1.2.4" evidence="7"/>
<comment type="catalytic activity">
    <reaction evidence="5 7">
        <text>2-deoxy-D-ribose 5-phosphate = D-glyceraldehyde 3-phosphate + acetaldehyde</text>
        <dbReference type="Rhea" id="RHEA:12821"/>
        <dbReference type="ChEBI" id="CHEBI:15343"/>
        <dbReference type="ChEBI" id="CHEBI:59776"/>
        <dbReference type="ChEBI" id="CHEBI:62877"/>
        <dbReference type="EC" id="4.1.2.4"/>
    </reaction>
</comment>
<keyword evidence="9" id="KW-1185">Reference proteome</keyword>
<keyword evidence="4 7" id="KW-0704">Schiff base</keyword>
<dbReference type="InterPro" id="IPR013785">
    <property type="entry name" value="Aldolase_TIM"/>
</dbReference>
<dbReference type="SMART" id="SM01133">
    <property type="entry name" value="DeoC"/>
    <property type="match status" value="1"/>
</dbReference>
<dbReference type="Gene3D" id="3.20.20.70">
    <property type="entry name" value="Aldolase class I"/>
    <property type="match status" value="1"/>
</dbReference>
<dbReference type="GO" id="GO:0009264">
    <property type="term" value="P:deoxyribonucleotide catabolic process"/>
    <property type="evidence" value="ECO:0007669"/>
    <property type="project" value="UniProtKB-UniRule"/>
</dbReference>
<dbReference type="RefSeq" id="WP_167696158.1">
    <property type="nucleotide sequence ID" value="NZ_CP118181.1"/>
</dbReference>
<feature type="active site" description="Proton donor/acceptor" evidence="7">
    <location>
        <position position="89"/>
    </location>
</feature>
<dbReference type="InterPro" id="IPR011343">
    <property type="entry name" value="DeoC"/>
</dbReference>
<organism evidence="8 9">
    <name type="scientific">Entomospira culicis</name>
    <dbReference type="NCBI Taxonomy" id="2719989"/>
    <lineage>
        <taxon>Bacteria</taxon>
        <taxon>Pseudomonadati</taxon>
        <taxon>Spirochaetota</taxon>
        <taxon>Spirochaetia</taxon>
        <taxon>Spirochaetales</taxon>
        <taxon>Spirochaetaceae</taxon>
        <taxon>Entomospira</taxon>
    </lineage>
</organism>
<comment type="subcellular location">
    <subcellularLocation>
        <location evidence="7">Cytoplasm</location>
    </subcellularLocation>
</comment>
<gene>
    <name evidence="7 8" type="primary">deoC</name>
    <name evidence="8" type="ORF">HCT48_07605</name>
</gene>
<evidence type="ECO:0000313" key="9">
    <source>
        <dbReference type="Proteomes" id="UP000778951"/>
    </source>
</evidence>
<feature type="active site" description="Schiff-base intermediate with acetaldehyde" evidence="7">
    <location>
        <position position="151"/>
    </location>
</feature>
<dbReference type="InterPro" id="IPR028581">
    <property type="entry name" value="DeoC_typeI"/>
</dbReference>
<dbReference type="EMBL" id="JAATLM010000001">
    <property type="protein sequence ID" value="NIZ70070.1"/>
    <property type="molecule type" value="Genomic_DNA"/>
</dbReference>
<comment type="pathway">
    <text evidence="7">Carbohydrate degradation; 2-deoxy-D-ribose 1-phosphate degradation; D-glyceraldehyde 3-phosphate and acetaldehyde from 2-deoxy-alpha-D-ribose 1-phosphate: step 2/2.</text>
</comment>
<accession>A0A968KVE4</accession>
<evidence type="ECO:0000256" key="3">
    <source>
        <dbReference type="ARBA" id="ARBA00023239"/>
    </source>
</evidence>
<dbReference type="GO" id="GO:0016052">
    <property type="term" value="P:carbohydrate catabolic process"/>
    <property type="evidence" value="ECO:0007669"/>
    <property type="project" value="TreeGrafter"/>
</dbReference>
<dbReference type="AlphaFoldDB" id="A0A968KVE4"/>
<comment type="similarity">
    <text evidence="1 7">Belongs to the DeoC/FbaB aldolase family. DeoC type 1 subfamily.</text>
</comment>
<comment type="function">
    <text evidence="6 7">Catalyzes a reversible aldol reaction between acetaldehyde and D-glyceraldehyde 3-phosphate to generate 2-deoxy-D-ribose 5-phosphate.</text>
</comment>
<evidence type="ECO:0000256" key="6">
    <source>
        <dbReference type="ARBA" id="ARBA00056337"/>
    </source>
</evidence>
<evidence type="ECO:0000256" key="7">
    <source>
        <dbReference type="HAMAP-Rule" id="MF_00114"/>
    </source>
</evidence>
<dbReference type="GO" id="GO:0004139">
    <property type="term" value="F:deoxyribose-phosphate aldolase activity"/>
    <property type="evidence" value="ECO:0007669"/>
    <property type="project" value="UniProtKB-UniRule"/>
</dbReference>
<comment type="caution">
    <text evidence="8">The sequence shown here is derived from an EMBL/GenBank/DDBJ whole genome shotgun (WGS) entry which is preliminary data.</text>
</comment>
<dbReference type="FunFam" id="3.20.20.70:FF:000044">
    <property type="entry name" value="Deoxyribose-phosphate aldolase"/>
    <property type="match status" value="1"/>
</dbReference>
<dbReference type="NCBIfam" id="TIGR00126">
    <property type="entry name" value="deoC"/>
    <property type="match status" value="1"/>
</dbReference>
<dbReference type="GO" id="GO:0005737">
    <property type="term" value="C:cytoplasm"/>
    <property type="evidence" value="ECO:0007669"/>
    <property type="project" value="UniProtKB-SubCell"/>
</dbReference>
<evidence type="ECO:0000313" key="8">
    <source>
        <dbReference type="EMBL" id="NIZ70070.1"/>
    </source>
</evidence>
<keyword evidence="3 7" id="KW-0456">Lyase</keyword>